<dbReference type="Gene3D" id="3.40.190.10">
    <property type="entry name" value="Periplasmic binding protein-like II"/>
    <property type="match status" value="1"/>
</dbReference>
<evidence type="ECO:0000313" key="8">
    <source>
        <dbReference type="Proteomes" id="UP000184608"/>
    </source>
</evidence>
<dbReference type="Proteomes" id="UP000184608">
    <property type="component" value="Unassembled WGS sequence"/>
</dbReference>
<dbReference type="GO" id="GO:0043190">
    <property type="term" value="C:ATP-binding cassette (ABC) transporter complex"/>
    <property type="evidence" value="ECO:0007669"/>
    <property type="project" value="InterPro"/>
</dbReference>
<sequence length="597" mass="66293">MIIKDKFFKAALLAAAITTSGSLYAAGPHGTLNVDIDGPATGFDPAKVGDNYSMQVVGNVYDTLLTYDYLARPVKLVPNVIESMPQITNGGKTYTFKIKPGIYFADDPAFKGKKRELVAADYVYSLKRILDKTINSPTNYLLAGKFVGADKLVKAAGNGPLNYDTKIEGIKALDKYTLQLNLKEPNFNFSVIMAMPSFGAVAREVIEANAANTNAHPVGTGPYTLSDWKPGNLISLTANPNFRHKVFDFKPDPSDPVSVKVAKEMHGKTIPQIKNINIHIIEEEQPAWLAFLNKQLDLSGIPQPAYKEALVMNPDNPQDVKLAKKFVDQGISLQRTKLLEITFYFFNMEDPVVGGYTPKKIALRRAIAMAYPRAETIARIRRGQATPVNYIIPEGVAGHNPNVTSAVQYNPAKANALLDAAGYKIGADGFRTQPDGSPLSVEMGTGTAAIDREWNEFWQQTFDAVKIKLTFKTGKWNELAKMNREGKLQMWGLAWFADYPDGDNFMQMFYGPNTGDSNWSGFNLPAVNKEYEASLKLPDGPERQKLYDKINKQVAQYQPFIMGDTRISSSVTHDYVHGYKKHPIIGSWRYMSLDEKK</sequence>
<feature type="domain" description="Solute-binding protein family 5" evidence="6">
    <location>
        <begin position="75"/>
        <end position="514"/>
    </location>
</feature>
<evidence type="ECO:0000256" key="1">
    <source>
        <dbReference type="ARBA" id="ARBA00004196"/>
    </source>
</evidence>
<dbReference type="PIRSF" id="PIRSF002741">
    <property type="entry name" value="MppA"/>
    <property type="match status" value="1"/>
</dbReference>
<dbReference type="InterPro" id="IPR030678">
    <property type="entry name" value="Peptide/Ni-bd"/>
</dbReference>
<keyword evidence="8" id="KW-1185">Reference proteome</keyword>
<comment type="similarity">
    <text evidence="2">Belongs to the bacterial solute-binding protein 5 family.</text>
</comment>
<evidence type="ECO:0000259" key="6">
    <source>
        <dbReference type="Pfam" id="PF00496"/>
    </source>
</evidence>
<evidence type="ECO:0000256" key="4">
    <source>
        <dbReference type="ARBA" id="ARBA00022729"/>
    </source>
</evidence>
<dbReference type="PANTHER" id="PTHR30290:SF10">
    <property type="entry name" value="PERIPLASMIC OLIGOPEPTIDE-BINDING PROTEIN-RELATED"/>
    <property type="match status" value="1"/>
</dbReference>
<dbReference type="AlphaFoldDB" id="A0A1M5XZK6"/>
<dbReference type="RefSeq" id="WP_073603140.1">
    <property type="nucleotide sequence ID" value="NZ_FQXZ01000014.1"/>
</dbReference>
<feature type="chain" id="PRO_5012929026" evidence="5">
    <location>
        <begin position="26"/>
        <end position="597"/>
    </location>
</feature>
<dbReference type="GO" id="GO:0030288">
    <property type="term" value="C:outer membrane-bounded periplasmic space"/>
    <property type="evidence" value="ECO:0007669"/>
    <property type="project" value="UniProtKB-ARBA"/>
</dbReference>
<evidence type="ECO:0000256" key="2">
    <source>
        <dbReference type="ARBA" id="ARBA00005695"/>
    </source>
</evidence>
<dbReference type="EMBL" id="FQXZ01000014">
    <property type="protein sequence ID" value="SHI05172.1"/>
    <property type="molecule type" value="Genomic_DNA"/>
</dbReference>
<keyword evidence="4 5" id="KW-0732">Signal</keyword>
<feature type="signal peptide" evidence="5">
    <location>
        <begin position="1"/>
        <end position="25"/>
    </location>
</feature>
<keyword evidence="3" id="KW-0813">Transport</keyword>
<dbReference type="GO" id="GO:0015833">
    <property type="term" value="P:peptide transport"/>
    <property type="evidence" value="ECO:0007669"/>
    <property type="project" value="TreeGrafter"/>
</dbReference>
<evidence type="ECO:0000313" key="7">
    <source>
        <dbReference type="EMBL" id="SHI05172.1"/>
    </source>
</evidence>
<dbReference type="InterPro" id="IPR000914">
    <property type="entry name" value="SBP_5_dom"/>
</dbReference>
<comment type="subcellular location">
    <subcellularLocation>
        <location evidence="1">Cell envelope</location>
    </subcellularLocation>
</comment>
<dbReference type="Pfam" id="PF00496">
    <property type="entry name" value="SBP_bac_5"/>
    <property type="match status" value="1"/>
</dbReference>
<dbReference type="OrthoDB" id="9801912at2"/>
<dbReference type="PANTHER" id="PTHR30290">
    <property type="entry name" value="PERIPLASMIC BINDING COMPONENT OF ABC TRANSPORTER"/>
    <property type="match status" value="1"/>
</dbReference>
<evidence type="ECO:0000256" key="5">
    <source>
        <dbReference type="SAM" id="SignalP"/>
    </source>
</evidence>
<organism evidence="7 8">
    <name type="scientific">Vibrio aerogenes CECT 7868</name>
    <dbReference type="NCBI Taxonomy" id="1216006"/>
    <lineage>
        <taxon>Bacteria</taxon>
        <taxon>Pseudomonadati</taxon>
        <taxon>Pseudomonadota</taxon>
        <taxon>Gammaproteobacteria</taxon>
        <taxon>Vibrionales</taxon>
        <taxon>Vibrionaceae</taxon>
        <taxon>Vibrio</taxon>
    </lineage>
</organism>
<evidence type="ECO:0000256" key="3">
    <source>
        <dbReference type="ARBA" id="ARBA00022448"/>
    </source>
</evidence>
<dbReference type="Gene3D" id="3.10.105.10">
    <property type="entry name" value="Dipeptide-binding Protein, Domain 3"/>
    <property type="match status" value="1"/>
</dbReference>
<dbReference type="GO" id="GO:1904680">
    <property type="term" value="F:peptide transmembrane transporter activity"/>
    <property type="evidence" value="ECO:0007669"/>
    <property type="project" value="TreeGrafter"/>
</dbReference>
<reference evidence="7 8" key="1">
    <citation type="submission" date="2016-11" db="EMBL/GenBank/DDBJ databases">
        <authorList>
            <person name="Jaros S."/>
            <person name="Januszkiewicz K."/>
            <person name="Wedrychowicz H."/>
        </authorList>
    </citation>
    <scope>NUCLEOTIDE SEQUENCE [LARGE SCALE GENOMIC DNA]</scope>
    <source>
        <strain evidence="7 8">CECT 7868</strain>
    </source>
</reference>
<name>A0A1M5XZK6_9VIBR</name>
<protein>
    <submittedName>
        <fullName evidence="7">Periplasmic dipeptide transport protein</fullName>
    </submittedName>
</protein>
<accession>A0A1M5XZK6</accession>
<dbReference type="STRING" id="1216006.VA7868_01394"/>
<gene>
    <name evidence="7" type="primary">dppA_1</name>
    <name evidence="7" type="ORF">VA7868_01394</name>
</gene>
<dbReference type="SUPFAM" id="SSF53850">
    <property type="entry name" value="Periplasmic binding protein-like II"/>
    <property type="match status" value="1"/>
</dbReference>
<dbReference type="InterPro" id="IPR039424">
    <property type="entry name" value="SBP_5"/>
</dbReference>
<proteinExistence type="inferred from homology"/>